<keyword evidence="2" id="KW-0560">Oxidoreductase</keyword>
<evidence type="ECO:0000256" key="2">
    <source>
        <dbReference type="ARBA" id="ARBA00023002"/>
    </source>
</evidence>
<accession>A0ABW4LBJ0</accession>
<dbReference type="CDD" id="cd05286">
    <property type="entry name" value="QOR2"/>
    <property type="match status" value="1"/>
</dbReference>
<protein>
    <submittedName>
        <fullName evidence="4">Quinone oxidoreductase family protein</fullName>
    </submittedName>
</protein>
<feature type="domain" description="Enoyl reductase (ER)" evidence="3">
    <location>
        <begin position="14"/>
        <end position="322"/>
    </location>
</feature>
<dbReference type="InterPro" id="IPR011032">
    <property type="entry name" value="GroES-like_sf"/>
</dbReference>
<keyword evidence="1" id="KW-0521">NADP</keyword>
<evidence type="ECO:0000313" key="5">
    <source>
        <dbReference type="Proteomes" id="UP001597347"/>
    </source>
</evidence>
<dbReference type="SUPFAM" id="SSF51735">
    <property type="entry name" value="NAD(P)-binding Rossmann-fold domains"/>
    <property type="match status" value="1"/>
</dbReference>
<evidence type="ECO:0000256" key="1">
    <source>
        <dbReference type="ARBA" id="ARBA00022857"/>
    </source>
</evidence>
<dbReference type="Pfam" id="PF00107">
    <property type="entry name" value="ADH_zinc_N"/>
    <property type="match status" value="1"/>
</dbReference>
<dbReference type="SUPFAM" id="SSF50129">
    <property type="entry name" value="GroES-like"/>
    <property type="match status" value="1"/>
</dbReference>
<evidence type="ECO:0000313" key="4">
    <source>
        <dbReference type="EMBL" id="MFD1720593.1"/>
    </source>
</evidence>
<dbReference type="Gene3D" id="3.90.180.10">
    <property type="entry name" value="Medium-chain alcohol dehydrogenases, catalytic domain"/>
    <property type="match status" value="1"/>
</dbReference>
<dbReference type="InterPro" id="IPR036291">
    <property type="entry name" value="NAD(P)-bd_dom_sf"/>
</dbReference>
<dbReference type="InterPro" id="IPR013149">
    <property type="entry name" value="ADH-like_C"/>
</dbReference>
<keyword evidence="5" id="KW-1185">Reference proteome</keyword>
<organism evidence="4 5">
    <name type="scientific">Amnibacterium endophyticum</name>
    <dbReference type="NCBI Taxonomy" id="2109337"/>
    <lineage>
        <taxon>Bacteria</taxon>
        <taxon>Bacillati</taxon>
        <taxon>Actinomycetota</taxon>
        <taxon>Actinomycetes</taxon>
        <taxon>Micrococcales</taxon>
        <taxon>Microbacteriaceae</taxon>
        <taxon>Amnibacterium</taxon>
    </lineage>
</organism>
<dbReference type="PANTHER" id="PTHR48106:SF13">
    <property type="entry name" value="QUINONE OXIDOREDUCTASE-RELATED"/>
    <property type="match status" value="1"/>
</dbReference>
<evidence type="ECO:0000259" key="3">
    <source>
        <dbReference type="SMART" id="SM00829"/>
    </source>
</evidence>
<dbReference type="SMART" id="SM00829">
    <property type="entry name" value="PKS_ER"/>
    <property type="match status" value="1"/>
</dbReference>
<dbReference type="Proteomes" id="UP001597347">
    <property type="component" value="Unassembled WGS sequence"/>
</dbReference>
<reference evidence="5" key="1">
    <citation type="journal article" date="2019" name="Int. J. Syst. Evol. Microbiol.">
        <title>The Global Catalogue of Microorganisms (GCM) 10K type strain sequencing project: providing services to taxonomists for standard genome sequencing and annotation.</title>
        <authorList>
            <consortium name="The Broad Institute Genomics Platform"/>
            <consortium name="The Broad Institute Genome Sequencing Center for Infectious Disease"/>
            <person name="Wu L."/>
            <person name="Ma J."/>
        </authorList>
    </citation>
    <scope>NUCLEOTIDE SEQUENCE [LARGE SCALE GENOMIC DNA]</scope>
    <source>
        <strain evidence="5">CGMCC 1.12471</strain>
    </source>
</reference>
<dbReference type="InterPro" id="IPR020843">
    <property type="entry name" value="ER"/>
</dbReference>
<dbReference type="Gene3D" id="3.40.50.720">
    <property type="entry name" value="NAD(P)-binding Rossmann-like Domain"/>
    <property type="match status" value="1"/>
</dbReference>
<dbReference type="InterPro" id="IPR013154">
    <property type="entry name" value="ADH-like_N"/>
</dbReference>
<gene>
    <name evidence="4" type="ORF">ACFSBI_03450</name>
</gene>
<dbReference type="RefSeq" id="WP_377932057.1">
    <property type="nucleotide sequence ID" value="NZ_JBHUEA010000003.1"/>
</dbReference>
<sequence>MAERMRVVRVERTGGPEVLLPAEEDVPTPGEGELLVELAATGVNFVDVYRRSGAYPIDLPHVPGTEGAGRVAAVGPGVTGFRAGDAVATAEGRRTYAGSAIVPAAAAAHVPAGVDLETAAALPLQGLTAHYLVTSVHAVADGTTLLVHAGAGGVGLLLIQLAKARGATVLATVGGAEKAELARGAGADVVLDYDGFADRVRERTGGRGVDVVYDGVGAATWEGSLAALRPRGLLALFGAASGPVPPIDPAALQRGGSLVLTRPTMGDFLQTPEERSWRYGELFDALASGALDVRIGARFPLDEAADAHRALEGRRTTGKVLLLP</sequence>
<dbReference type="InterPro" id="IPR047618">
    <property type="entry name" value="QOR-like"/>
</dbReference>
<dbReference type="Pfam" id="PF08240">
    <property type="entry name" value="ADH_N"/>
    <property type="match status" value="1"/>
</dbReference>
<proteinExistence type="predicted"/>
<name>A0ABW4LBJ0_9MICO</name>
<dbReference type="EMBL" id="JBHUEA010000003">
    <property type="protein sequence ID" value="MFD1720593.1"/>
    <property type="molecule type" value="Genomic_DNA"/>
</dbReference>
<comment type="caution">
    <text evidence="4">The sequence shown here is derived from an EMBL/GenBank/DDBJ whole genome shotgun (WGS) entry which is preliminary data.</text>
</comment>
<dbReference type="PANTHER" id="PTHR48106">
    <property type="entry name" value="QUINONE OXIDOREDUCTASE PIG3-RELATED"/>
    <property type="match status" value="1"/>
</dbReference>